<gene>
    <name evidence="1" type="ORF">RPERSI_LOCUS29689</name>
</gene>
<dbReference type="EMBL" id="CAJVQC010112839">
    <property type="protein sequence ID" value="CAG8835808.1"/>
    <property type="molecule type" value="Genomic_DNA"/>
</dbReference>
<protein>
    <submittedName>
        <fullName evidence="1">5237_t:CDS:1</fullName>
    </submittedName>
</protein>
<comment type="caution">
    <text evidence="1">The sequence shown here is derived from an EMBL/GenBank/DDBJ whole genome shotgun (WGS) entry which is preliminary data.</text>
</comment>
<feature type="non-terminal residue" evidence="1">
    <location>
        <position position="210"/>
    </location>
</feature>
<sequence length="210" mass="24235">KKQHPFLKEVHSSNLQEKYPKPKPVHRHNSIIYSSPLERINGCGYKVDNSPLSKKKEVRKLKLALGQQNHHNIYLKLNCDNVEAKPLPAVDNKVGIDLNLTKQSYITLSNGKKYKHPKHYRKAEKILKIKQDILNRKTQKIANEIVRDYDKIVVENLHIDKMVQDSKLSQSIYQARWGILIKVLAEEAEIATRQLVKVNPKNTSQTCSLC</sequence>
<evidence type="ECO:0000313" key="1">
    <source>
        <dbReference type="EMBL" id="CAG8835808.1"/>
    </source>
</evidence>
<dbReference type="Proteomes" id="UP000789920">
    <property type="component" value="Unassembled WGS sequence"/>
</dbReference>
<reference evidence="1" key="1">
    <citation type="submission" date="2021-06" db="EMBL/GenBank/DDBJ databases">
        <authorList>
            <person name="Kallberg Y."/>
            <person name="Tangrot J."/>
            <person name="Rosling A."/>
        </authorList>
    </citation>
    <scope>NUCLEOTIDE SEQUENCE</scope>
    <source>
        <strain evidence="1">MA461A</strain>
    </source>
</reference>
<keyword evidence="2" id="KW-1185">Reference proteome</keyword>
<accession>A0ACA9SCV2</accession>
<feature type="non-terminal residue" evidence="1">
    <location>
        <position position="1"/>
    </location>
</feature>
<name>A0ACA9SCV2_9GLOM</name>
<proteinExistence type="predicted"/>
<evidence type="ECO:0000313" key="2">
    <source>
        <dbReference type="Proteomes" id="UP000789920"/>
    </source>
</evidence>
<organism evidence="1 2">
    <name type="scientific">Racocetra persica</name>
    <dbReference type="NCBI Taxonomy" id="160502"/>
    <lineage>
        <taxon>Eukaryota</taxon>
        <taxon>Fungi</taxon>
        <taxon>Fungi incertae sedis</taxon>
        <taxon>Mucoromycota</taxon>
        <taxon>Glomeromycotina</taxon>
        <taxon>Glomeromycetes</taxon>
        <taxon>Diversisporales</taxon>
        <taxon>Gigasporaceae</taxon>
        <taxon>Racocetra</taxon>
    </lineage>
</organism>